<keyword evidence="5" id="KW-1185">Reference proteome</keyword>
<organism evidence="4 5">
    <name type="scientific">Agrocybe chaxingu</name>
    <dbReference type="NCBI Taxonomy" id="84603"/>
    <lineage>
        <taxon>Eukaryota</taxon>
        <taxon>Fungi</taxon>
        <taxon>Dikarya</taxon>
        <taxon>Basidiomycota</taxon>
        <taxon>Agaricomycotina</taxon>
        <taxon>Agaricomycetes</taxon>
        <taxon>Agaricomycetidae</taxon>
        <taxon>Agaricales</taxon>
        <taxon>Agaricineae</taxon>
        <taxon>Strophariaceae</taxon>
        <taxon>Agrocybe</taxon>
    </lineage>
</organism>
<dbReference type="InterPro" id="IPR004843">
    <property type="entry name" value="Calcineurin-like_PHP"/>
</dbReference>
<comment type="caution">
    <text evidence="4">The sequence shown here is derived from an EMBL/GenBank/DDBJ whole genome shotgun (WGS) entry which is preliminary data.</text>
</comment>
<dbReference type="SUPFAM" id="SSF55816">
    <property type="entry name" value="5'-nucleotidase (syn. UDP-sugar hydrolase), C-terminal domain"/>
    <property type="match status" value="1"/>
</dbReference>
<evidence type="ECO:0000256" key="1">
    <source>
        <dbReference type="ARBA" id="ARBA00020998"/>
    </source>
</evidence>
<dbReference type="InterPro" id="IPR036907">
    <property type="entry name" value="5'-Nucleotdase_C_sf"/>
</dbReference>
<dbReference type="SUPFAM" id="SSF102705">
    <property type="entry name" value="NIF3 (NGG1p interacting factor 3)-like"/>
    <property type="match status" value="1"/>
</dbReference>
<dbReference type="Pfam" id="PF21953">
    <property type="entry name" value="NadN_nucleosid_C"/>
    <property type="match status" value="1"/>
</dbReference>
<accession>A0A9W8MXH8</accession>
<feature type="domain" description="Calcineurin-like phosphoesterase" evidence="2">
    <location>
        <begin position="155"/>
        <end position="385"/>
    </location>
</feature>
<dbReference type="GO" id="GO:0016787">
    <property type="term" value="F:hydrolase activity"/>
    <property type="evidence" value="ECO:0007669"/>
    <property type="project" value="InterPro"/>
</dbReference>
<dbReference type="GO" id="GO:0009166">
    <property type="term" value="P:nucleotide catabolic process"/>
    <property type="evidence" value="ECO:0007669"/>
    <property type="project" value="InterPro"/>
</dbReference>
<dbReference type="Gene3D" id="3.30.70.120">
    <property type="match status" value="1"/>
</dbReference>
<dbReference type="PANTHER" id="PTHR11575:SF22">
    <property type="entry name" value="ADL392WP"/>
    <property type="match status" value="1"/>
</dbReference>
<dbReference type="Gene3D" id="3.60.21.10">
    <property type="match status" value="1"/>
</dbReference>
<dbReference type="InterPro" id="IPR053828">
    <property type="entry name" value="Nucleosidase_C"/>
</dbReference>
<dbReference type="InterPro" id="IPR006179">
    <property type="entry name" value="5_nucleotidase/apyrase"/>
</dbReference>
<feature type="domain" description="Putative 5'-nucleotidase C-terminal" evidence="3">
    <location>
        <begin position="475"/>
        <end position="671"/>
    </location>
</feature>
<dbReference type="GO" id="GO:0005829">
    <property type="term" value="C:cytosol"/>
    <property type="evidence" value="ECO:0007669"/>
    <property type="project" value="TreeGrafter"/>
</dbReference>
<dbReference type="Pfam" id="PF00149">
    <property type="entry name" value="Metallophos"/>
    <property type="match status" value="1"/>
</dbReference>
<proteinExistence type="predicted"/>
<evidence type="ECO:0000259" key="3">
    <source>
        <dbReference type="Pfam" id="PF21953"/>
    </source>
</evidence>
<protein>
    <recommendedName>
        <fullName evidence="1">ATP phosphoribosyltransferase</fullName>
    </recommendedName>
</protein>
<dbReference type="Proteomes" id="UP001148786">
    <property type="component" value="Unassembled WGS sequence"/>
</dbReference>
<reference evidence="4" key="1">
    <citation type="submission" date="2022-07" db="EMBL/GenBank/DDBJ databases">
        <title>Genome Sequence of Agrocybe chaxingu.</title>
        <authorList>
            <person name="Buettner E."/>
        </authorList>
    </citation>
    <scope>NUCLEOTIDE SEQUENCE</scope>
    <source>
        <strain evidence="4">MP-N11</strain>
    </source>
</reference>
<dbReference type="AlphaFoldDB" id="A0A9W8MXH8"/>
<evidence type="ECO:0000259" key="2">
    <source>
        <dbReference type="Pfam" id="PF00149"/>
    </source>
</evidence>
<dbReference type="InterPro" id="IPR036069">
    <property type="entry name" value="DUF34/NIF3_sf"/>
</dbReference>
<name>A0A9W8MXH8_9AGAR</name>
<dbReference type="Gene3D" id="3.90.780.10">
    <property type="entry name" value="5'-Nucleotidase, C-terminal domain"/>
    <property type="match status" value="2"/>
</dbReference>
<dbReference type="InterPro" id="IPR015867">
    <property type="entry name" value="N-reg_PII/ATP_PRibTrfase_C"/>
</dbReference>
<gene>
    <name evidence="4" type="ORF">NLJ89_g5097</name>
</gene>
<evidence type="ECO:0000313" key="5">
    <source>
        <dbReference type="Proteomes" id="UP001148786"/>
    </source>
</evidence>
<evidence type="ECO:0000313" key="4">
    <source>
        <dbReference type="EMBL" id="KAJ3509668.1"/>
    </source>
</evidence>
<sequence>MSLQRFKLIFFVPKDSTQRVLSHLFSRYPEELGKIGNYDQAAFISRGTGQFRPLSGANPNIGKVGELEFVEEDRVELVVSDKGQREQIRDAVRELKNVHPYEEVATSLLGFLGLLSTLRAVSACADDHDHSIFGRADPSAPLTPPSRPLEWGDINIIHTTDTHGWLLGHQKKSFPEPNYSGDFGDFASFVSHMKKIAIERDVDLLLVDSGDLHDGTGLSDGFPPGGIDAHDSNQFLKRLPYDVMAIGNHELYVYANTLDMHENFAPSLRGRYLSSNANITVVNEQGQVVSVPVGSRFAKFTTRKGRKVTSLGVLFDFTGNDKNTTVQKVEDMIKEFADAIKDEPDFFLLVGHMPVARDKWPFVFNAIRAVHPTTPILILGGHTHIRDCLQLDGRSMSLESGRYMETIGWLSAKLDRKGSTKNITFSRRYLDPNRYHSNRTNLQFDTREGNDITRGLNDLAKRFDLSFQFGTAPHDFTITQAPYPSNNSLLSLFIENALPVALAINNTRSSIPSIMITNSGSQRFDLYAGPFTKNDQLTASPFADSFLFLPGVPFVSAKQVLPTLNNAGANERALSEKREEELYGRGYVDAVYRKWLEEMDMRNAGFERRAAGDLTLGYVTTDACPGIGDDTMHVPLPFHSIPDFIGSVPSAVSDDAPIDLVFVDFIETQLLQVLNTVQKTKTYTTADVQAYSPVLANQVLGIYAQQAWN</sequence>
<dbReference type="InterPro" id="IPR029052">
    <property type="entry name" value="Metallo-depent_PP-like"/>
</dbReference>
<dbReference type="SUPFAM" id="SSF56300">
    <property type="entry name" value="Metallo-dependent phosphatases"/>
    <property type="match status" value="1"/>
</dbReference>
<dbReference type="OrthoDB" id="7722975at2759"/>
<dbReference type="PANTHER" id="PTHR11575">
    <property type="entry name" value="5'-NUCLEOTIDASE-RELATED"/>
    <property type="match status" value="1"/>
</dbReference>
<dbReference type="EMBL" id="JANKHO010000459">
    <property type="protein sequence ID" value="KAJ3509668.1"/>
    <property type="molecule type" value="Genomic_DNA"/>
</dbReference>